<reference evidence="1" key="1">
    <citation type="submission" date="2023-03" db="EMBL/GenBank/DDBJ databases">
        <title>Chitinimonas shenzhenensis gen. nov., sp. nov., a novel member of family Burkholderiaceae isolated from activated sludge collected in Shen Zhen, China.</title>
        <authorList>
            <person name="Wang X."/>
        </authorList>
    </citation>
    <scope>NUCLEOTIDE SEQUENCE</scope>
    <source>
        <strain evidence="1">DQS-5</strain>
    </source>
</reference>
<protein>
    <submittedName>
        <fullName evidence="1">Uncharacterized protein</fullName>
    </submittedName>
</protein>
<dbReference type="RefSeq" id="WP_284100777.1">
    <property type="nucleotide sequence ID" value="NZ_JARRAF010000010.1"/>
</dbReference>
<dbReference type="EMBL" id="JARRAF010000010">
    <property type="protein sequence ID" value="MDK2124464.1"/>
    <property type="molecule type" value="Genomic_DNA"/>
</dbReference>
<accession>A0ABT7DXB6</accession>
<proteinExistence type="predicted"/>
<evidence type="ECO:0000313" key="2">
    <source>
        <dbReference type="Proteomes" id="UP001172778"/>
    </source>
</evidence>
<comment type="caution">
    <text evidence="1">The sequence shown here is derived from an EMBL/GenBank/DDBJ whole genome shotgun (WGS) entry which is preliminary data.</text>
</comment>
<name>A0ABT7DXB6_9NEIS</name>
<keyword evidence="2" id="KW-1185">Reference proteome</keyword>
<organism evidence="1 2">
    <name type="scientific">Parachitinimonas caeni</name>
    <dbReference type="NCBI Taxonomy" id="3031301"/>
    <lineage>
        <taxon>Bacteria</taxon>
        <taxon>Pseudomonadati</taxon>
        <taxon>Pseudomonadota</taxon>
        <taxon>Betaproteobacteria</taxon>
        <taxon>Neisseriales</taxon>
        <taxon>Chitinibacteraceae</taxon>
        <taxon>Parachitinimonas</taxon>
    </lineage>
</organism>
<dbReference type="Proteomes" id="UP001172778">
    <property type="component" value="Unassembled WGS sequence"/>
</dbReference>
<evidence type="ECO:0000313" key="1">
    <source>
        <dbReference type="EMBL" id="MDK2124464.1"/>
    </source>
</evidence>
<gene>
    <name evidence="1" type="ORF">PZA18_10410</name>
</gene>
<sequence length="70" mass="7782">MEEPPELEVTLVEVDGQTEVCIHLSFDRQSHCLLLPDAVVRNLIRELTDRHLQSLALRTLAALPGATAVH</sequence>